<keyword evidence="2" id="KW-0472">Membrane</keyword>
<evidence type="ECO:0000256" key="1">
    <source>
        <dbReference type="SAM" id="MobiDB-lite"/>
    </source>
</evidence>
<evidence type="ECO:0000313" key="4">
    <source>
        <dbReference type="Proteomes" id="UP000463951"/>
    </source>
</evidence>
<dbReference type="AlphaFoldDB" id="A0A499V525"/>
<feature type="region of interest" description="Disordered" evidence="1">
    <location>
        <begin position="1"/>
        <end position="50"/>
    </location>
</feature>
<evidence type="ECO:0000256" key="2">
    <source>
        <dbReference type="SAM" id="Phobius"/>
    </source>
</evidence>
<keyword evidence="2" id="KW-1133">Transmembrane helix</keyword>
<protein>
    <submittedName>
        <fullName evidence="3">Uncharacterized protein</fullName>
    </submittedName>
</protein>
<proteinExistence type="predicted"/>
<feature type="transmembrane region" description="Helical" evidence="2">
    <location>
        <begin position="95"/>
        <end position="116"/>
    </location>
</feature>
<dbReference type="EMBL" id="AP019620">
    <property type="protein sequence ID" value="BBJ43416.1"/>
    <property type="molecule type" value="Genomic_DNA"/>
</dbReference>
<sequence>MTPRDPHDADAAVTDSAALPPQASPLPPEPHDGDLALDLDLGPEGGGDTGDTVLGRRYRALTLGIVTVVSLIAFEASAVNTAMPVAARALDGVELYAYAFSAYFTASLFAMALSGSGATARGRWRRCSRGSRRSPPGCWWPVRHSRCGCSWAGARCRA</sequence>
<gene>
    <name evidence="3" type="ORF">SSPO_061340</name>
</gene>
<feature type="compositionally biased region" description="Basic and acidic residues" evidence="1">
    <location>
        <begin position="1"/>
        <end position="10"/>
    </location>
</feature>
<feature type="transmembrane region" description="Helical" evidence="2">
    <location>
        <begin position="60"/>
        <end position="83"/>
    </location>
</feature>
<accession>A0A499V525</accession>
<evidence type="ECO:0000313" key="3">
    <source>
        <dbReference type="EMBL" id="BBJ43416.1"/>
    </source>
</evidence>
<dbReference type="Proteomes" id="UP000463951">
    <property type="component" value="Chromosome"/>
</dbReference>
<organism evidence="3 4">
    <name type="scientific">Streptomyces antimycoticus</name>
    <dbReference type="NCBI Taxonomy" id="68175"/>
    <lineage>
        <taxon>Bacteria</taxon>
        <taxon>Bacillati</taxon>
        <taxon>Actinomycetota</taxon>
        <taxon>Actinomycetes</taxon>
        <taxon>Kitasatosporales</taxon>
        <taxon>Streptomycetaceae</taxon>
        <taxon>Streptomyces</taxon>
        <taxon>Streptomyces violaceusniger group</taxon>
    </lineage>
</organism>
<keyword evidence="2" id="KW-0812">Transmembrane</keyword>
<reference evidence="3 4" key="1">
    <citation type="journal article" date="2020" name="Int. J. Syst. Evol. Microbiol.">
        <title>Reclassification of Streptomyces castelarensis and Streptomyces sporoclivatus as later heterotypic synonyms of Streptomyces antimycoticus.</title>
        <authorList>
            <person name="Komaki H."/>
            <person name="Tamura T."/>
        </authorList>
    </citation>
    <scope>NUCLEOTIDE SEQUENCE [LARGE SCALE GENOMIC DNA]</scope>
    <source>
        <strain evidence="3 4">NBRC 100767</strain>
    </source>
</reference>
<name>A0A499V525_9ACTN</name>